<dbReference type="EMBL" id="LAZR01057186">
    <property type="protein sequence ID" value="KKK72586.1"/>
    <property type="molecule type" value="Genomic_DNA"/>
</dbReference>
<dbReference type="AlphaFoldDB" id="A0A0F9AK49"/>
<accession>A0A0F9AK49</accession>
<evidence type="ECO:0000313" key="1">
    <source>
        <dbReference type="EMBL" id="KKK72586.1"/>
    </source>
</evidence>
<comment type="caution">
    <text evidence="1">The sequence shown here is derived from an EMBL/GenBank/DDBJ whole genome shotgun (WGS) entry which is preliminary data.</text>
</comment>
<gene>
    <name evidence="1" type="ORF">LCGC14_2902400</name>
</gene>
<sequence>MPLLLVTEPTTLVNFLQLEDATELLTEAGAEIALEESGTPIGAKGQIFYGFERKDFEVTWSDNVTVLKATIAGDQTALITNGDTIYIGADTNYNEVGTVASAPAFAAGVTTFDTSVTFIAIDSGGYINNLSTHTNYRVEIQVWDDGVANQLINESFEYVPKQSGVLFTDLADLMIFILRSNSLLSKYVAIKWREVWNEDTTDTFNINSSIQVVQGVKPQAINGTFLSVNQSYLEFIGDAGTLGRWLTLFPSNDGLTGQASKLLFKGWAN</sequence>
<organism evidence="1">
    <name type="scientific">marine sediment metagenome</name>
    <dbReference type="NCBI Taxonomy" id="412755"/>
    <lineage>
        <taxon>unclassified sequences</taxon>
        <taxon>metagenomes</taxon>
        <taxon>ecological metagenomes</taxon>
    </lineage>
</organism>
<proteinExistence type="predicted"/>
<protein>
    <submittedName>
        <fullName evidence="1">Uncharacterized protein</fullName>
    </submittedName>
</protein>
<name>A0A0F9AK49_9ZZZZ</name>
<reference evidence="1" key="1">
    <citation type="journal article" date="2015" name="Nature">
        <title>Complex archaea that bridge the gap between prokaryotes and eukaryotes.</title>
        <authorList>
            <person name="Spang A."/>
            <person name="Saw J.H."/>
            <person name="Jorgensen S.L."/>
            <person name="Zaremba-Niedzwiedzka K."/>
            <person name="Martijn J."/>
            <person name="Lind A.E."/>
            <person name="van Eijk R."/>
            <person name="Schleper C."/>
            <person name="Guy L."/>
            <person name="Ettema T.J."/>
        </authorList>
    </citation>
    <scope>NUCLEOTIDE SEQUENCE</scope>
</reference>
<feature type="non-terminal residue" evidence="1">
    <location>
        <position position="269"/>
    </location>
</feature>